<dbReference type="GO" id="GO:0043565">
    <property type="term" value="F:sequence-specific DNA binding"/>
    <property type="evidence" value="ECO:0007669"/>
    <property type="project" value="InterPro"/>
</dbReference>
<dbReference type="RefSeq" id="WP_006979082.1">
    <property type="nucleotide sequence ID" value="NZ_ABVL01000004.1"/>
</dbReference>
<dbReference type="STRING" id="497964.CfE428DRAFT_1756"/>
<protein>
    <submittedName>
        <fullName evidence="4">Transcriptional regulator, AraC family</fullName>
    </submittedName>
</protein>
<dbReference type="AlphaFoldDB" id="B4CYL8"/>
<dbReference type="InterPro" id="IPR009057">
    <property type="entry name" value="Homeodomain-like_sf"/>
</dbReference>
<evidence type="ECO:0000259" key="3">
    <source>
        <dbReference type="PROSITE" id="PS01124"/>
    </source>
</evidence>
<feature type="domain" description="HTH araC/xylS-type" evidence="3">
    <location>
        <begin position="217"/>
        <end position="315"/>
    </location>
</feature>
<dbReference type="InterPro" id="IPR053142">
    <property type="entry name" value="PchR_regulatory_protein"/>
</dbReference>
<dbReference type="SUPFAM" id="SSF46689">
    <property type="entry name" value="Homeodomain-like"/>
    <property type="match status" value="2"/>
</dbReference>
<dbReference type="InterPro" id="IPR018060">
    <property type="entry name" value="HTH_AraC"/>
</dbReference>
<gene>
    <name evidence="4" type="ORF">CfE428DRAFT_1756</name>
</gene>
<keyword evidence="1" id="KW-0805">Transcription regulation</keyword>
<dbReference type="eggNOG" id="COG2207">
    <property type="taxonomic scope" value="Bacteria"/>
</dbReference>
<evidence type="ECO:0000256" key="2">
    <source>
        <dbReference type="ARBA" id="ARBA00023163"/>
    </source>
</evidence>
<dbReference type="PANTHER" id="PTHR47893">
    <property type="entry name" value="REGULATORY PROTEIN PCHR"/>
    <property type="match status" value="1"/>
</dbReference>
<reference evidence="4 5" key="1">
    <citation type="journal article" date="2011" name="J. Bacteriol.">
        <title>Genome sequence of Chthoniobacter flavus Ellin428, an aerobic heterotrophic soil bacterium.</title>
        <authorList>
            <person name="Kant R."/>
            <person name="van Passel M.W."/>
            <person name="Palva A."/>
            <person name="Lucas S."/>
            <person name="Lapidus A."/>
            <person name="Glavina Del Rio T."/>
            <person name="Dalin E."/>
            <person name="Tice H."/>
            <person name="Bruce D."/>
            <person name="Goodwin L."/>
            <person name="Pitluck S."/>
            <person name="Larimer F.W."/>
            <person name="Land M.L."/>
            <person name="Hauser L."/>
            <person name="Sangwan P."/>
            <person name="de Vos W.M."/>
            <person name="Janssen P.H."/>
            <person name="Smidt H."/>
        </authorList>
    </citation>
    <scope>NUCLEOTIDE SEQUENCE [LARGE SCALE GENOMIC DNA]</scope>
    <source>
        <strain evidence="4 5">Ellin428</strain>
    </source>
</reference>
<comment type="caution">
    <text evidence="4">The sequence shown here is derived from an EMBL/GenBank/DDBJ whole genome shotgun (WGS) entry which is preliminary data.</text>
</comment>
<keyword evidence="5" id="KW-1185">Reference proteome</keyword>
<name>B4CYL8_9BACT</name>
<proteinExistence type="predicted"/>
<dbReference type="InParanoid" id="B4CYL8"/>
<dbReference type="SMART" id="SM00342">
    <property type="entry name" value="HTH_ARAC"/>
    <property type="match status" value="1"/>
</dbReference>
<dbReference type="Proteomes" id="UP000005824">
    <property type="component" value="Unassembled WGS sequence"/>
</dbReference>
<dbReference type="PANTHER" id="PTHR47893:SF1">
    <property type="entry name" value="REGULATORY PROTEIN PCHR"/>
    <property type="match status" value="1"/>
</dbReference>
<keyword evidence="2" id="KW-0804">Transcription</keyword>
<dbReference type="Gene3D" id="1.10.10.60">
    <property type="entry name" value="Homeodomain-like"/>
    <property type="match status" value="2"/>
</dbReference>
<dbReference type="Pfam" id="PF12833">
    <property type="entry name" value="HTH_18"/>
    <property type="match status" value="1"/>
</dbReference>
<sequence>MLWPDNLSPSSADSTPVEQAAWKGVNGVWRPLDGSFFDGGVSIEWHDFRVDSDMDWSRSFHPGCLEICLNFSGAGTLQDGPVERQLESSQVAIYTTHSGRPKAKRPAGSWHRFLTLEMGREFLRTHFEASRDRLKEPVVRFMDSIGAPPPWLEIIPLPPSLLGARMELLQPPVPEAARSMWYRAKVLEILAQTLFVTDSANELFCHRHQRQNRERVDRVCYLIERDLENPPSLEMLAQEVGCSPFHLSRVFAEQAGVSIPKYLRMKRIERAAELLKSGKANVTEAAMSVGYNSLSAFNKAFVEQMGCCPGLYPAVRIPGRRAKSSKA</sequence>
<organism evidence="4 5">
    <name type="scientific">Chthoniobacter flavus Ellin428</name>
    <dbReference type="NCBI Taxonomy" id="497964"/>
    <lineage>
        <taxon>Bacteria</taxon>
        <taxon>Pseudomonadati</taxon>
        <taxon>Verrucomicrobiota</taxon>
        <taxon>Spartobacteria</taxon>
        <taxon>Chthoniobacterales</taxon>
        <taxon>Chthoniobacteraceae</taxon>
        <taxon>Chthoniobacter</taxon>
    </lineage>
</organism>
<dbReference type="EMBL" id="ABVL01000004">
    <property type="protein sequence ID" value="EDY20559.1"/>
    <property type="molecule type" value="Genomic_DNA"/>
</dbReference>
<accession>B4CYL8</accession>
<evidence type="ECO:0000313" key="4">
    <source>
        <dbReference type="EMBL" id="EDY20559.1"/>
    </source>
</evidence>
<dbReference type="GO" id="GO:0003700">
    <property type="term" value="F:DNA-binding transcription factor activity"/>
    <property type="evidence" value="ECO:0007669"/>
    <property type="project" value="InterPro"/>
</dbReference>
<evidence type="ECO:0000313" key="5">
    <source>
        <dbReference type="Proteomes" id="UP000005824"/>
    </source>
</evidence>
<evidence type="ECO:0000256" key="1">
    <source>
        <dbReference type="ARBA" id="ARBA00023015"/>
    </source>
</evidence>
<dbReference type="PROSITE" id="PS01124">
    <property type="entry name" value="HTH_ARAC_FAMILY_2"/>
    <property type="match status" value="1"/>
</dbReference>